<reference evidence="1 2" key="1">
    <citation type="submission" date="2019-06" db="EMBL/GenBank/DDBJ databases">
        <title>Sequencing the genomes of 1000 actinobacteria strains.</title>
        <authorList>
            <person name="Klenk H.-P."/>
        </authorList>
    </citation>
    <scope>NUCLEOTIDE SEQUENCE [LARGE SCALE GENOMIC DNA]</scope>
    <source>
        <strain evidence="1 2">DSM 102200</strain>
    </source>
</reference>
<dbReference type="EMBL" id="VFOZ01000001">
    <property type="protein sequence ID" value="TQL96536.1"/>
    <property type="molecule type" value="Genomic_DNA"/>
</dbReference>
<comment type="caution">
    <text evidence="1">The sequence shown here is derived from an EMBL/GenBank/DDBJ whole genome shotgun (WGS) entry which is preliminary data.</text>
</comment>
<accession>A0A543CHH0</accession>
<keyword evidence="2" id="KW-1185">Reference proteome</keyword>
<gene>
    <name evidence="1" type="ORF">FB559_2068</name>
</gene>
<evidence type="ECO:0000313" key="2">
    <source>
        <dbReference type="Proteomes" id="UP000316096"/>
    </source>
</evidence>
<protein>
    <submittedName>
        <fullName evidence="1">Uncharacterized protein</fullName>
    </submittedName>
</protein>
<organism evidence="1 2">
    <name type="scientific">Actinoallomurus bryophytorum</name>
    <dbReference type="NCBI Taxonomy" id="1490222"/>
    <lineage>
        <taxon>Bacteria</taxon>
        <taxon>Bacillati</taxon>
        <taxon>Actinomycetota</taxon>
        <taxon>Actinomycetes</taxon>
        <taxon>Streptosporangiales</taxon>
        <taxon>Thermomonosporaceae</taxon>
        <taxon>Actinoallomurus</taxon>
    </lineage>
</organism>
<sequence>MGQPPYLGWTSDSTRREYGDVSCDLAVFVDEAAKPVSWMTLM</sequence>
<proteinExistence type="predicted"/>
<name>A0A543CHH0_9ACTN</name>
<evidence type="ECO:0000313" key="1">
    <source>
        <dbReference type="EMBL" id="TQL96536.1"/>
    </source>
</evidence>
<dbReference type="Proteomes" id="UP000316096">
    <property type="component" value="Unassembled WGS sequence"/>
</dbReference>
<dbReference type="AlphaFoldDB" id="A0A543CHH0"/>